<dbReference type="SUPFAM" id="SSF51338">
    <property type="entry name" value="Composite domain of metallo-dependent hydrolases"/>
    <property type="match status" value="1"/>
</dbReference>
<dbReference type="RefSeq" id="WP_379763105.1">
    <property type="nucleotide sequence ID" value="NZ_JBHSCL010000004.1"/>
</dbReference>
<dbReference type="Proteomes" id="UP001595841">
    <property type="component" value="Unassembled WGS sequence"/>
</dbReference>
<accession>A0ABV8PLF6</accession>
<feature type="domain" description="Amidohydrolase-related" evidence="1">
    <location>
        <begin position="76"/>
        <end position="459"/>
    </location>
</feature>
<dbReference type="InterPro" id="IPR051781">
    <property type="entry name" value="Metallo-dep_Hydrolase"/>
</dbReference>
<dbReference type="SUPFAM" id="SSF51556">
    <property type="entry name" value="Metallo-dependent hydrolases"/>
    <property type="match status" value="1"/>
</dbReference>
<dbReference type="Gene3D" id="3.20.20.140">
    <property type="entry name" value="Metal-dependent hydrolases"/>
    <property type="match status" value="1"/>
</dbReference>
<comment type="caution">
    <text evidence="2">The sequence shown here is derived from an EMBL/GenBank/DDBJ whole genome shotgun (WGS) entry which is preliminary data.</text>
</comment>
<dbReference type="InterPro" id="IPR032466">
    <property type="entry name" value="Metal_Hydrolase"/>
</dbReference>
<gene>
    <name evidence="2" type="ORF">ACFOWS_06375</name>
</gene>
<dbReference type="Pfam" id="PF01979">
    <property type="entry name" value="Amidohydro_1"/>
    <property type="match status" value="1"/>
</dbReference>
<evidence type="ECO:0000313" key="2">
    <source>
        <dbReference type="EMBL" id="MFC4219747.1"/>
    </source>
</evidence>
<dbReference type="Gene3D" id="2.30.40.10">
    <property type="entry name" value="Urease, subunit C, domain 1"/>
    <property type="match status" value="1"/>
</dbReference>
<evidence type="ECO:0000313" key="3">
    <source>
        <dbReference type="Proteomes" id="UP001595841"/>
    </source>
</evidence>
<dbReference type="InterPro" id="IPR006680">
    <property type="entry name" value="Amidohydro-rel"/>
</dbReference>
<reference evidence="3" key="1">
    <citation type="journal article" date="2019" name="Int. J. Syst. Evol. Microbiol.">
        <title>The Global Catalogue of Microorganisms (GCM) 10K type strain sequencing project: providing services to taxonomists for standard genome sequencing and annotation.</title>
        <authorList>
            <consortium name="The Broad Institute Genomics Platform"/>
            <consortium name="The Broad Institute Genome Sequencing Center for Infectious Disease"/>
            <person name="Wu L."/>
            <person name="Ma J."/>
        </authorList>
    </citation>
    <scope>NUCLEOTIDE SEQUENCE [LARGE SCALE GENOMIC DNA]</scope>
    <source>
        <strain evidence="3">CGMCC 1.15774</strain>
    </source>
</reference>
<dbReference type="InterPro" id="IPR011059">
    <property type="entry name" value="Metal-dep_hydrolase_composite"/>
</dbReference>
<protein>
    <submittedName>
        <fullName evidence="2">Amidohydrolase family protein</fullName>
    </submittedName>
</protein>
<name>A0ABV8PLF6_9FLAO</name>
<dbReference type="EMBL" id="JBHSCL010000004">
    <property type="protein sequence ID" value="MFC4219747.1"/>
    <property type="molecule type" value="Genomic_DNA"/>
</dbReference>
<proteinExistence type="predicted"/>
<keyword evidence="3" id="KW-1185">Reference proteome</keyword>
<sequence>MKKQFYFLLCLIFICSCTQNKPTDVIVLKNATIYNGKGDVIKNGIIIIQGGTIVEIGDKTVNIPKSVEIIDITGKFVTPGLIDSHIHFAQTGFFDARPNVVDLRDYFDFDELQNDLKNNPQSYYDAYLRSGVMGVYDVGGFLWSITRQKEAENNYKAPHVAASGPLLSGVDETRLDYFNTSDAKQMVYLSSPEMGRETVKQYSKLGSTGIKIWGVMLKDSSFMKSLQAVADETHNQNNKLIVHATSLDQAKEALRLGAKILVHSVDDKEVDEEFIQLALKNDIIYLPTITVTRGYLEAFKSFKEKRDFDDANNALDVRAKTFLETSTDYLDKLPKDFNLEERISLLKNLCLRTEPIMMLNLKKVHESGIRVAVATDAGNPGTFHGISIYDEMEIMQKAGIEPKDIIIMATQNGAIAMERANDFGTLEKGKFANLIILEEDPAIDITNFRSITHVMRSGVINPIHNE</sequence>
<dbReference type="PROSITE" id="PS51257">
    <property type="entry name" value="PROKAR_LIPOPROTEIN"/>
    <property type="match status" value="1"/>
</dbReference>
<dbReference type="PANTHER" id="PTHR43135">
    <property type="entry name" value="ALPHA-D-RIBOSE 1-METHYLPHOSPHONATE 5-TRIPHOSPHATE DIPHOSPHATASE"/>
    <property type="match status" value="1"/>
</dbReference>
<evidence type="ECO:0000259" key="1">
    <source>
        <dbReference type="Pfam" id="PF01979"/>
    </source>
</evidence>
<organism evidence="2 3">
    <name type="scientific">Flagellimonas marina</name>
    <dbReference type="NCBI Taxonomy" id="1775168"/>
    <lineage>
        <taxon>Bacteria</taxon>
        <taxon>Pseudomonadati</taxon>
        <taxon>Bacteroidota</taxon>
        <taxon>Flavobacteriia</taxon>
        <taxon>Flavobacteriales</taxon>
        <taxon>Flavobacteriaceae</taxon>
        <taxon>Flagellimonas</taxon>
    </lineage>
</organism>
<dbReference type="PANTHER" id="PTHR43135:SF3">
    <property type="entry name" value="ALPHA-D-RIBOSE 1-METHYLPHOSPHONATE 5-TRIPHOSPHATE DIPHOSPHATASE"/>
    <property type="match status" value="1"/>
</dbReference>